<keyword evidence="2" id="KW-1185">Reference proteome</keyword>
<protein>
    <recommendedName>
        <fullName evidence="3">YbaB/EbfC DNA-binding family protein</fullName>
    </recommendedName>
</protein>
<dbReference type="EMBL" id="BSTX01000001">
    <property type="protein sequence ID" value="GLZ77503.1"/>
    <property type="molecule type" value="Genomic_DNA"/>
</dbReference>
<gene>
    <name evidence="1" type="ORF">Afil01_23100</name>
</gene>
<dbReference type="Proteomes" id="UP001165079">
    <property type="component" value="Unassembled WGS sequence"/>
</dbReference>
<evidence type="ECO:0000313" key="2">
    <source>
        <dbReference type="Proteomes" id="UP001165079"/>
    </source>
</evidence>
<reference evidence="1" key="1">
    <citation type="submission" date="2023-03" db="EMBL/GenBank/DDBJ databases">
        <title>Actinorhabdospora filicis NBRC 111898.</title>
        <authorList>
            <person name="Ichikawa N."/>
            <person name="Sato H."/>
            <person name="Tonouchi N."/>
        </authorList>
    </citation>
    <scope>NUCLEOTIDE SEQUENCE</scope>
    <source>
        <strain evidence="1">NBRC 111898</strain>
    </source>
</reference>
<evidence type="ECO:0008006" key="3">
    <source>
        <dbReference type="Google" id="ProtNLM"/>
    </source>
</evidence>
<evidence type="ECO:0000313" key="1">
    <source>
        <dbReference type="EMBL" id="GLZ77503.1"/>
    </source>
</evidence>
<accession>A0A9W6SK73</accession>
<comment type="caution">
    <text evidence="1">The sequence shown here is derived from an EMBL/GenBank/DDBJ whole genome shotgun (WGS) entry which is preliminary data.</text>
</comment>
<proteinExistence type="predicted"/>
<dbReference type="AlphaFoldDB" id="A0A9W6SK73"/>
<dbReference type="RefSeq" id="WP_285662604.1">
    <property type="nucleotide sequence ID" value="NZ_BSTX01000001.1"/>
</dbReference>
<name>A0A9W6SK73_9ACTN</name>
<organism evidence="1 2">
    <name type="scientific">Actinorhabdospora filicis</name>
    <dbReference type="NCBI Taxonomy" id="1785913"/>
    <lineage>
        <taxon>Bacteria</taxon>
        <taxon>Bacillati</taxon>
        <taxon>Actinomycetota</taxon>
        <taxon>Actinomycetes</taxon>
        <taxon>Micromonosporales</taxon>
        <taxon>Micromonosporaceae</taxon>
        <taxon>Actinorhabdospora</taxon>
    </lineage>
</organism>
<sequence>MTAPSEGEHPGLTGEEFLEKLRGMRIRAQSPDRSVRVVFGFGGTSVELASTGSAGHTEDSLGKQISAALEAAQHGYQRAMPMLLAQARGRPVPDPSRPPERDPRFAAFSKAIGGLAVESVSPRGLVRVRREGSTGVAVEIRRGALRRGTDGDEDLIAEINAAVQGADEEYGRKFEVADVNHLREEN</sequence>